<reference evidence="1" key="1">
    <citation type="journal article" date="2014" name="Int. J. Syst. Evol. Microbiol.">
        <title>Complete genome of a new Firmicutes species belonging to the dominant human colonic microbiota ('Ruminococcus bicirculans') reveals two chromosomes and a selective capacity to utilize plant glucans.</title>
        <authorList>
            <consortium name="NISC Comparative Sequencing Program"/>
            <person name="Wegmann U."/>
            <person name="Louis P."/>
            <person name="Goesmann A."/>
            <person name="Henrissat B."/>
            <person name="Duncan S.H."/>
            <person name="Flint H.J."/>
        </authorList>
    </citation>
    <scope>NUCLEOTIDE SEQUENCE</scope>
    <source>
        <strain evidence="1">CCM 8490</strain>
    </source>
</reference>
<protein>
    <submittedName>
        <fullName evidence="2">Uncharacterized protein</fullName>
    </submittedName>
</protein>
<dbReference type="AlphaFoldDB" id="A0A420D8M4"/>
<dbReference type="Proteomes" id="UP000285906">
    <property type="component" value="Unassembled WGS sequence"/>
</dbReference>
<proteinExistence type="predicted"/>
<reference evidence="1" key="4">
    <citation type="submission" date="2024-05" db="EMBL/GenBank/DDBJ databases">
        <authorList>
            <person name="Sun Q."/>
            <person name="Sedlacek I."/>
        </authorList>
    </citation>
    <scope>NUCLEOTIDE SEQUENCE</scope>
    <source>
        <strain evidence="1">CCM 8490</strain>
    </source>
</reference>
<accession>A0A420D8M4</accession>
<keyword evidence="4" id="KW-1185">Reference proteome</keyword>
<comment type="caution">
    <text evidence="2">The sequence shown here is derived from an EMBL/GenBank/DDBJ whole genome shotgun (WGS) entry which is preliminary data.</text>
</comment>
<gene>
    <name evidence="2" type="ORF">BXY58_2046</name>
    <name evidence="1" type="ORF">GCM10007332_20650</name>
</gene>
<dbReference type="EMBL" id="RAQH01000005">
    <property type="protein sequence ID" value="RKE87170.1"/>
    <property type="molecule type" value="Genomic_DNA"/>
</dbReference>
<name>A0A420D8M4_9FLAO</name>
<dbReference type="Proteomes" id="UP000658202">
    <property type="component" value="Unassembled WGS sequence"/>
</dbReference>
<evidence type="ECO:0000313" key="3">
    <source>
        <dbReference type="Proteomes" id="UP000285906"/>
    </source>
</evidence>
<evidence type="ECO:0000313" key="1">
    <source>
        <dbReference type="EMBL" id="GGG58810.1"/>
    </source>
</evidence>
<reference evidence="2 3" key="2">
    <citation type="submission" date="2018-09" db="EMBL/GenBank/DDBJ databases">
        <title>Genomic Encyclopedia of Archaeal and Bacterial Type Strains, Phase II (KMG-II): from individual species to whole genera.</title>
        <authorList>
            <person name="Goeker M."/>
        </authorList>
    </citation>
    <scope>NUCLEOTIDE SEQUENCE [LARGE SCALE GENOMIC DNA]</scope>
    <source>
        <strain evidence="2 3">DSM 27620</strain>
    </source>
</reference>
<organism evidence="2 3">
    <name type="scientific">Epilithonimonas arachidiradicis</name>
    <dbReference type="NCBI Taxonomy" id="1617282"/>
    <lineage>
        <taxon>Bacteria</taxon>
        <taxon>Pseudomonadati</taxon>
        <taxon>Bacteroidota</taxon>
        <taxon>Flavobacteriia</taxon>
        <taxon>Flavobacteriales</taxon>
        <taxon>Weeksellaceae</taxon>
        <taxon>Chryseobacterium group</taxon>
        <taxon>Epilithonimonas</taxon>
    </lineage>
</organism>
<reference evidence="4" key="3">
    <citation type="journal article" date="2019" name="Int. J. Syst. Evol. Microbiol.">
        <title>The Global Catalogue of Microorganisms (GCM) 10K type strain sequencing project: providing services to taxonomists for standard genome sequencing and annotation.</title>
        <authorList>
            <consortium name="The Broad Institute Genomics Platform"/>
            <consortium name="The Broad Institute Genome Sequencing Center for Infectious Disease"/>
            <person name="Wu L."/>
            <person name="Ma J."/>
        </authorList>
    </citation>
    <scope>NUCLEOTIDE SEQUENCE [LARGE SCALE GENOMIC DNA]</scope>
    <source>
        <strain evidence="4">CCM 8490</strain>
    </source>
</reference>
<sequence length="66" mass="7580">MREVILNYLKMKCRNHGPSVGTLFVELRMTLQIPEETLTAILDQLVQEKKITIKDSLNGLVVFVNH</sequence>
<evidence type="ECO:0000313" key="4">
    <source>
        <dbReference type="Proteomes" id="UP000658202"/>
    </source>
</evidence>
<evidence type="ECO:0000313" key="2">
    <source>
        <dbReference type="EMBL" id="RKE87170.1"/>
    </source>
</evidence>
<dbReference type="EMBL" id="BMCW01000004">
    <property type="protein sequence ID" value="GGG58810.1"/>
    <property type="molecule type" value="Genomic_DNA"/>
</dbReference>